<dbReference type="PhylomeDB" id="T1IPN7"/>
<reference evidence="6" key="2">
    <citation type="submission" date="2015-02" db="UniProtKB">
        <authorList>
            <consortium name="EnsemblMetazoa"/>
        </authorList>
    </citation>
    <scope>IDENTIFICATION</scope>
</reference>
<accession>T1IPN7</accession>
<dbReference type="PANTHER" id="PTHR33958">
    <property type="entry name" value="PROTEIN C8ORF37"/>
    <property type="match status" value="1"/>
</dbReference>
<dbReference type="EnsemblMetazoa" id="SMAR002990-RA">
    <property type="protein sequence ID" value="SMAR002990-PA"/>
    <property type="gene ID" value="SMAR002990"/>
</dbReference>
<dbReference type="Pfam" id="PF14996">
    <property type="entry name" value="RMP"/>
    <property type="match status" value="1"/>
</dbReference>
<dbReference type="GO" id="GO:0005829">
    <property type="term" value="C:cytosol"/>
    <property type="evidence" value="ECO:0007669"/>
    <property type="project" value="TreeGrafter"/>
</dbReference>
<dbReference type="eggNOG" id="ENOG502S1KM">
    <property type="taxonomic scope" value="Eukaryota"/>
</dbReference>
<keyword evidence="7" id="KW-1185">Reference proteome</keyword>
<protein>
    <recommendedName>
        <fullName evidence="5">Cilia- and flagella-associated protein 418</fullName>
    </recommendedName>
</protein>
<evidence type="ECO:0000256" key="3">
    <source>
        <dbReference type="ARBA" id="ARBA00022490"/>
    </source>
</evidence>
<dbReference type="EMBL" id="AFFK01018103">
    <property type="status" value="NOT_ANNOTATED_CDS"/>
    <property type="molecule type" value="Genomic_DNA"/>
</dbReference>
<proteinExistence type="predicted"/>
<sequence length="140" mass="15935">MMINNANAREFYSKDNSIQDDELQAALDDICADESIKQSEVINSYIVQTNAINFDLQCHPTCLQIRCFPTIVSGSSLPMGLASTSSTKACNALRCLQCDFKVLWFDNFTWSTDVDYLFLRNNMPDFHKLRPKLKPKKGKL</sequence>
<reference evidence="7" key="1">
    <citation type="submission" date="2011-05" db="EMBL/GenBank/DDBJ databases">
        <authorList>
            <person name="Richards S.R."/>
            <person name="Qu J."/>
            <person name="Jiang H."/>
            <person name="Jhangiani S.N."/>
            <person name="Agravi P."/>
            <person name="Goodspeed R."/>
            <person name="Gross S."/>
            <person name="Mandapat C."/>
            <person name="Jackson L."/>
            <person name="Mathew T."/>
            <person name="Pu L."/>
            <person name="Thornton R."/>
            <person name="Saada N."/>
            <person name="Wilczek-Boney K.B."/>
            <person name="Lee S."/>
            <person name="Kovar C."/>
            <person name="Wu Y."/>
            <person name="Scherer S.E."/>
            <person name="Worley K.C."/>
            <person name="Muzny D.M."/>
            <person name="Gibbs R."/>
        </authorList>
    </citation>
    <scope>NUCLEOTIDE SEQUENCE</scope>
    <source>
        <strain evidence="7">Brora</strain>
    </source>
</reference>
<dbReference type="AlphaFoldDB" id="T1IPN7"/>
<evidence type="ECO:0000256" key="5">
    <source>
        <dbReference type="ARBA" id="ARBA00026215"/>
    </source>
</evidence>
<keyword evidence="3" id="KW-0963">Cytoplasm</keyword>
<evidence type="ECO:0000256" key="1">
    <source>
        <dbReference type="ARBA" id="ARBA00004437"/>
    </source>
</evidence>
<name>T1IPN7_STRMM</name>
<organism evidence="6 7">
    <name type="scientific">Strigamia maritima</name>
    <name type="common">European centipede</name>
    <name type="synonym">Geophilus maritimus</name>
    <dbReference type="NCBI Taxonomy" id="126957"/>
    <lineage>
        <taxon>Eukaryota</taxon>
        <taxon>Metazoa</taxon>
        <taxon>Ecdysozoa</taxon>
        <taxon>Arthropoda</taxon>
        <taxon>Myriapoda</taxon>
        <taxon>Chilopoda</taxon>
        <taxon>Pleurostigmophora</taxon>
        <taxon>Geophilomorpha</taxon>
        <taxon>Linotaeniidae</taxon>
        <taxon>Strigamia</taxon>
    </lineage>
</organism>
<dbReference type="InterPro" id="IPR029239">
    <property type="entry name" value="CFAP418"/>
</dbReference>
<evidence type="ECO:0000313" key="6">
    <source>
        <dbReference type="EnsemblMetazoa" id="SMAR002990-PA"/>
    </source>
</evidence>
<comment type="function">
    <text evidence="4">May be involved in photoreceptor outer segment disk morphogenesis.</text>
</comment>
<evidence type="ECO:0000256" key="2">
    <source>
        <dbReference type="ARBA" id="ARBA00004496"/>
    </source>
</evidence>
<evidence type="ECO:0000313" key="7">
    <source>
        <dbReference type="Proteomes" id="UP000014500"/>
    </source>
</evidence>
<dbReference type="PANTHER" id="PTHR33958:SF1">
    <property type="entry name" value="CILIA- AND FLAGELLA-ASSOCIATED PROTEIN 418"/>
    <property type="match status" value="1"/>
</dbReference>
<dbReference type="Proteomes" id="UP000014500">
    <property type="component" value="Unassembled WGS sequence"/>
</dbReference>
<dbReference type="HOGENOM" id="CLU_092833_1_0_1"/>
<dbReference type="GO" id="GO:0001917">
    <property type="term" value="C:photoreceptor inner segment"/>
    <property type="evidence" value="ECO:0007669"/>
    <property type="project" value="UniProtKB-SubCell"/>
</dbReference>
<comment type="subcellular location">
    <subcellularLocation>
        <location evidence="2">Cytoplasm</location>
    </subcellularLocation>
    <subcellularLocation>
        <location evidence="1">Photoreceptor inner segment</location>
    </subcellularLocation>
</comment>
<evidence type="ECO:0000256" key="4">
    <source>
        <dbReference type="ARBA" id="ARBA00024819"/>
    </source>
</evidence>